<protein>
    <recommendedName>
        <fullName evidence="1">diguanylate cyclase</fullName>
        <ecNumber evidence="1">2.7.7.65</ecNumber>
    </recommendedName>
</protein>
<dbReference type="NCBIfam" id="TIGR00254">
    <property type="entry name" value="GGDEF"/>
    <property type="match status" value="1"/>
</dbReference>
<dbReference type="InterPro" id="IPR029787">
    <property type="entry name" value="Nucleotide_cyclase"/>
</dbReference>
<dbReference type="GO" id="GO:1902201">
    <property type="term" value="P:negative regulation of bacterial-type flagellum-dependent cell motility"/>
    <property type="evidence" value="ECO:0007669"/>
    <property type="project" value="TreeGrafter"/>
</dbReference>
<dbReference type="AlphaFoldDB" id="A0A1H9WLR4"/>
<dbReference type="Pfam" id="PF00990">
    <property type="entry name" value="GGDEF"/>
    <property type="match status" value="1"/>
</dbReference>
<reference evidence="4 5" key="1">
    <citation type="submission" date="2016-10" db="EMBL/GenBank/DDBJ databases">
        <authorList>
            <person name="de Groot N.N."/>
        </authorList>
    </citation>
    <scope>NUCLEOTIDE SEQUENCE [LARGE SCALE GENOMIC DNA]</scope>
    <source>
        <strain evidence="4 5">DSM 23042</strain>
    </source>
</reference>
<dbReference type="CDD" id="cd01949">
    <property type="entry name" value="GGDEF"/>
    <property type="match status" value="1"/>
</dbReference>
<dbReference type="PROSITE" id="PS50887">
    <property type="entry name" value="GGDEF"/>
    <property type="match status" value="1"/>
</dbReference>
<keyword evidence="5" id="KW-1185">Reference proteome</keyword>
<dbReference type="InterPro" id="IPR000160">
    <property type="entry name" value="GGDEF_dom"/>
</dbReference>
<dbReference type="RefSeq" id="WP_177190500.1">
    <property type="nucleotide sequence ID" value="NZ_FOGU01000011.1"/>
</dbReference>
<dbReference type="STRING" id="641238.SAMN04490244_11178"/>
<proteinExistence type="predicted"/>
<dbReference type="Gene3D" id="3.30.70.270">
    <property type="match status" value="1"/>
</dbReference>
<dbReference type="InterPro" id="IPR050469">
    <property type="entry name" value="Diguanylate_Cyclase"/>
</dbReference>
<evidence type="ECO:0000256" key="1">
    <source>
        <dbReference type="ARBA" id="ARBA00012528"/>
    </source>
</evidence>
<sequence>MASPNAPDDGPRSSLQPILKELCDAIEGCAGVPAALRVLRDAPALPEGWFEEDDGRVGLRLALEHTGWSAEIVFRERTDLRLTPDRRVPVEAMMPLVKRVLSAEIETRRLQHQVSMLHSDNATLLRRTRLDHMTGLLNGTSFHRTAHRLVERVERPRHVALLLIDVDDFKVVNDTFGHAFGDRYIRLMARTLRGICRAGDPVGRIGGDEFAVLLCDIPEDEAWVARTVRRIQTSFMTATHAMEPRCRGAASIGAHCFAAPGPAYADVFRLADAALYREKAMKNSRSVPRAM</sequence>
<organism evidence="4 5">
    <name type="scientific">Tranquillimonas rosea</name>
    <dbReference type="NCBI Taxonomy" id="641238"/>
    <lineage>
        <taxon>Bacteria</taxon>
        <taxon>Pseudomonadati</taxon>
        <taxon>Pseudomonadota</taxon>
        <taxon>Alphaproteobacteria</taxon>
        <taxon>Rhodobacterales</taxon>
        <taxon>Roseobacteraceae</taxon>
        <taxon>Tranquillimonas</taxon>
    </lineage>
</organism>
<dbReference type="SUPFAM" id="SSF55073">
    <property type="entry name" value="Nucleotide cyclase"/>
    <property type="match status" value="1"/>
</dbReference>
<dbReference type="InterPro" id="IPR043128">
    <property type="entry name" value="Rev_trsase/Diguanyl_cyclase"/>
</dbReference>
<dbReference type="EC" id="2.7.7.65" evidence="1"/>
<evidence type="ECO:0000256" key="2">
    <source>
        <dbReference type="ARBA" id="ARBA00034247"/>
    </source>
</evidence>
<dbReference type="SMART" id="SM00267">
    <property type="entry name" value="GGDEF"/>
    <property type="match status" value="1"/>
</dbReference>
<evidence type="ECO:0000259" key="3">
    <source>
        <dbReference type="PROSITE" id="PS50887"/>
    </source>
</evidence>
<evidence type="ECO:0000313" key="5">
    <source>
        <dbReference type="Proteomes" id="UP000198885"/>
    </source>
</evidence>
<feature type="domain" description="GGDEF" evidence="3">
    <location>
        <begin position="157"/>
        <end position="290"/>
    </location>
</feature>
<dbReference type="GO" id="GO:0052621">
    <property type="term" value="F:diguanylate cyclase activity"/>
    <property type="evidence" value="ECO:0007669"/>
    <property type="project" value="UniProtKB-EC"/>
</dbReference>
<dbReference type="EMBL" id="FOGU01000011">
    <property type="protein sequence ID" value="SES34393.1"/>
    <property type="molecule type" value="Genomic_DNA"/>
</dbReference>
<accession>A0A1H9WLR4</accession>
<dbReference type="GO" id="GO:0043709">
    <property type="term" value="P:cell adhesion involved in single-species biofilm formation"/>
    <property type="evidence" value="ECO:0007669"/>
    <property type="project" value="TreeGrafter"/>
</dbReference>
<evidence type="ECO:0000313" key="4">
    <source>
        <dbReference type="EMBL" id="SES34393.1"/>
    </source>
</evidence>
<dbReference type="GO" id="GO:0005886">
    <property type="term" value="C:plasma membrane"/>
    <property type="evidence" value="ECO:0007669"/>
    <property type="project" value="TreeGrafter"/>
</dbReference>
<dbReference type="PANTHER" id="PTHR45138">
    <property type="entry name" value="REGULATORY COMPONENTS OF SENSORY TRANSDUCTION SYSTEM"/>
    <property type="match status" value="1"/>
</dbReference>
<gene>
    <name evidence="4" type="ORF">SAMN04490244_11178</name>
</gene>
<dbReference type="PANTHER" id="PTHR45138:SF9">
    <property type="entry name" value="DIGUANYLATE CYCLASE DGCM-RELATED"/>
    <property type="match status" value="1"/>
</dbReference>
<name>A0A1H9WLR4_9RHOB</name>
<dbReference type="Proteomes" id="UP000198885">
    <property type="component" value="Unassembled WGS sequence"/>
</dbReference>
<comment type="catalytic activity">
    <reaction evidence="2">
        <text>2 GTP = 3',3'-c-di-GMP + 2 diphosphate</text>
        <dbReference type="Rhea" id="RHEA:24898"/>
        <dbReference type="ChEBI" id="CHEBI:33019"/>
        <dbReference type="ChEBI" id="CHEBI:37565"/>
        <dbReference type="ChEBI" id="CHEBI:58805"/>
        <dbReference type="EC" id="2.7.7.65"/>
    </reaction>
</comment>